<accession>A0AAW9KH07</accession>
<protein>
    <submittedName>
        <fullName evidence="1">Uncharacterized protein</fullName>
    </submittedName>
</protein>
<comment type="caution">
    <text evidence="1">The sequence shown here is derived from an EMBL/GenBank/DDBJ whole genome shotgun (WGS) entry which is preliminary data.</text>
</comment>
<proteinExistence type="predicted"/>
<reference evidence="1 2" key="1">
    <citation type="submission" date="2023-06" db="EMBL/GenBank/DDBJ databases">
        <title>Actinomyces orist ORNL 0101 HMT-893 genome.</title>
        <authorList>
            <person name="Johnston C.D."/>
            <person name="Chen T."/>
            <person name="Dewhirst F.E."/>
        </authorList>
    </citation>
    <scope>NUCLEOTIDE SEQUENCE [LARGE SCALE GENOMIC DNA]</scope>
    <source>
        <strain evidence="1 2">ORNL 0101</strain>
    </source>
</reference>
<sequence length="81" mass="9240">MGLPELFAAVSLARHLNSAVPAARINVLIGKDQIPTDGVWTSNIYKVFQYWVWNWAPGMPECDVRQRFARAWTFDQFVDGV</sequence>
<organism evidence="1 2">
    <name type="scientific">Actinomyces oris</name>
    <dbReference type="NCBI Taxonomy" id="544580"/>
    <lineage>
        <taxon>Bacteria</taxon>
        <taxon>Bacillati</taxon>
        <taxon>Actinomycetota</taxon>
        <taxon>Actinomycetes</taxon>
        <taxon>Actinomycetales</taxon>
        <taxon>Actinomycetaceae</taxon>
        <taxon>Actinomyces</taxon>
    </lineage>
</organism>
<evidence type="ECO:0000313" key="1">
    <source>
        <dbReference type="EMBL" id="MEA1305648.1"/>
    </source>
</evidence>
<dbReference type="AlphaFoldDB" id="A0AAW9KH07"/>
<evidence type="ECO:0000313" key="2">
    <source>
        <dbReference type="Proteomes" id="UP001289581"/>
    </source>
</evidence>
<dbReference type="RefSeq" id="WP_143225771.1">
    <property type="nucleotide sequence ID" value="NZ_JAXBCZ010000002.1"/>
</dbReference>
<keyword evidence="2" id="KW-1185">Reference proteome</keyword>
<dbReference type="Proteomes" id="UP001289581">
    <property type="component" value="Unassembled WGS sequence"/>
</dbReference>
<name>A0AAW9KH07_9ACTO</name>
<gene>
    <name evidence="1" type="ORF">QU665_11325</name>
</gene>
<dbReference type="EMBL" id="JAXBCZ010000002">
    <property type="protein sequence ID" value="MEA1305648.1"/>
    <property type="molecule type" value="Genomic_DNA"/>
</dbReference>